<protein>
    <submittedName>
        <fullName evidence="1">Uncharacterized protein</fullName>
    </submittedName>
</protein>
<accession>A0A9X4L598</accession>
<sequence length="124" mass="15116">MYRNNSKKIKKNSLKKSKTISNRKRLGWKKEDFNKPVRKYNRILKEEEEKLEKSGVSMELFYNRLYNGWDREEALTRPQRKYTKISDEERRLMEENGIDETTFRTRVSRKMDRYKAATTPKSNQ</sequence>
<keyword evidence="2" id="KW-1185">Reference proteome</keyword>
<evidence type="ECO:0000313" key="2">
    <source>
        <dbReference type="Proteomes" id="UP001152422"/>
    </source>
</evidence>
<gene>
    <name evidence="1" type="ORF">M4L89_12460</name>
</gene>
<dbReference type="AlphaFoldDB" id="A0A9X4L598"/>
<name>A0A9X4L598_9STAP</name>
<proteinExistence type="predicted"/>
<reference evidence="1" key="1">
    <citation type="submission" date="2022-05" db="EMBL/GenBank/DDBJ databases">
        <title>Comparative genomics of Staphylococcus equorum isolates.</title>
        <authorList>
            <person name="Luelf R.H."/>
        </authorList>
    </citation>
    <scope>NUCLEOTIDE SEQUENCE</scope>
    <source>
        <strain evidence="1">TMW 2.2497</strain>
    </source>
</reference>
<dbReference type="EMBL" id="JAMBQA010000008">
    <property type="protein sequence ID" value="MDG0847041.1"/>
    <property type="molecule type" value="Genomic_DNA"/>
</dbReference>
<dbReference type="Proteomes" id="UP001152422">
    <property type="component" value="Unassembled WGS sequence"/>
</dbReference>
<dbReference type="RefSeq" id="WP_107518135.1">
    <property type="nucleotide sequence ID" value="NZ_JAMBPY010000008.1"/>
</dbReference>
<comment type="caution">
    <text evidence="1">The sequence shown here is derived from an EMBL/GenBank/DDBJ whole genome shotgun (WGS) entry which is preliminary data.</text>
</comment>
<organism evidence="1 2">
    <name type="scientific">Staphylococcus equorum</name>
    <dbReference type="NCBI Taxonomy" id="246432"/>
    <lineage>
        <taxon>Bacteria</taxon>
        <taxon>Bacillati</taxon>
        <taxon>Bacillota</taxon>
        <taxon>Bacilli</taxon>
        <taxon>Bacillales</taxon>
        <taxon>Staphylococcaceae</taxon>
        <taxon>Staphylococcus</taxon>
    </lineage>
</organism>
<evidence type="ECO:0000313" key="1">
    <source>
        <dbReference type="EMBL" id="MDG0847041.1"/>
    </source>
</evidence>